<sequence length="284" mass="30325">MKKVSLAALCLLCASSTFAQSYKGYGDIPGNAVGYATKVVEYKPGPNAKAPNNIGSQALGAPDYYTSANTLATLDGGYIILEFDPYALLPDGTNNAEVYVYEAETYESWDAYVSNDLTTWTKLSPSFKSLSSGQAGHGSVIGYDLDAYKAVAPTFKYMKIVDTAGTTGGSDIDAVVQTSGIYIGADKLIDTDSRNGKVYDLYQNTATGAIGVKIIDKQNHVTYIPFSTDSSLDAVALSLQGDFNCDDEKDINVLATRKSDSVQLNIIKQQDGTAIRTIDNATVK</sequence>
<organism evidence="2 3">
    <name type="scientific">Mixta gaviniae</name>
    <dbReference type="NCBI Taxonomy" id="665914"/>
    <lineage>
        <taxon>Bacteria</taxon>
        <taxon>Pseudomonadati</taxon>
        <taxon>Pseudomonadota</taxon>
        <taxon>Gammaproteobacteria</taxon>
        <taxon>Enterobacterales</taxon>
        <taxon>Erwiniaceae</taxon>
        <taxon>Mixta</taxon>
    </lineage>
</organism>
<dbReference type="Proteomes" id="UP000238365">
    <property type="component" value="Chromosome"/>
</dbReference>
<protein>
    <submittedName>
        <fullName evidence="2">Cell envelope biogenesis protein OmpA</fullName>
    </submittedName>
</protein>
<keyword evidence="1" id="KW-0732">Signal</keyword>
<dbReference type="KEGG" id="pgz:C2E15_11145"/>
<dbReference type="EMBL" id="CP026377">
    <property type="protein sequence ID" value="AUX93578.1"/>
    <property type="molecule type" value="Genomic_DNA"/>
</dbReference>
<evidence type="ECO:0000256" key="1">
    <source>
        <dbReference type="SAM" id="SignalP"/>
    </source>
</evidence>
<feature type="chain" id="PRO_5011964654" evidence="1">
    <location>
        <begin position="20"/>
        <end position="284"/>
    </location>
</feature>
<gene>
    <name evidence="2" type="ORF">C2E15_11145</name>
</gene>
<name>A0A1X1E057_9GAMM</name>
<dbReference type="RefSeq" id="WP_104957426.1">
    <property type="nucleotide sequence ID" value="NZ_CP026377.1"/>
</dbReference>
<dbReference type="AlphaFoldDB" id="A0A1X1E057"/>
<keyword evidence="3" id="KW-1185">Reference proteome</keyword>
<reference evidence="2 3" key="1">
    <citation type="submission" date="2018-01" db="EMBL/GenBank/DDBJ databases">
        <title>Complete and assembled Genome of Pantoea gaviniae DSM22758T.</title>
        <authorList>
            <person name="Stevens M.J.A."/>
            <person name="Zurfluh K."/>
            <person name="Stephan R."/>
        </authorList>
    </citation>
    <scope>NUCLEOTIDE SEQUENCE [LARGE SCALE GENOMIC DNA]</scope>
    <source>
        <strain evidence="2 3">DSM 22758</strain>
    </source>
</reference>
<feature type="signal peptide" evidence="1">
    <location>
        <begin position="1"/>
        <end position="19"/>
    </location>
</feature>
<evidence type="ECO:0000313" key="3">
    <source>
        <dbReference type="Proteomes" id="UP000238365"/>
    </source>
</evidence>
<dbReference type="OrthoDB" id="6422516at2"/>
<proteinExistence type="predicted"/>
<accession>A0A1X1E057</accession>
<evidence type="ECO:0000313" key="2">
    <source>
        <dbReference type="EMBL" id="AUX93578.1"/>
    </source>
</evidence>